<organism evidence="3">
    <name type="scientific">freshwater metagenome</name>
    <dbReference type="NCBI Taxonomy" id="449393"/>
    <lineage>
        <taxon>unclassified sequences</taxon>
        <taxon>metagenomes</taxon>
        <taxon>ecological metagenomes</taxon>
    </lineage>
</organism>
<sequence length="472" mass="50076">MTSFPTTIVEAGAALRAGELTSVELIRTVLARADKIDDDLGCFLARFDDDALSAAATADAELAAGTDRGPLHGIPLGIKDLLAAREGPTTAHSLVPSRVAPPGVDAEAVARLRDRGAVIVGKTSLSEYALGAPDPDAGLPLPRNPWDREHWPGGSSSGTASGLAAGLFLGGLGTDTGGSIRIPAACCGITGLKPTYGRVSKSRCIPLAYSLDTVGPMARTAEDCAVLLQVISGQASNDATSADEPVPNYISALTGDLSGVRVGVERVHHGTQVGADPEVVARVEEAVKDLERAGAIVEEITIEHRQIADAATRVIMHTEAFTQHRPTLRDRWHDYGPFTRLLLTHGAFLSASDYVQAQRVRSLVRAEVKQLLKRVDVIVTPTVGVPAPRLDADFVALMPLFFTGVWNLTGNPALSLPVGPVRGLPVGMQIVGRPFAEATVLRVGDAYQRRTDWHRRRPEERDDARSDAPDHA</sequence>
<dbReference type="AlphaFoldDB" id="A0A6J6UYC8"/>
<accession>A0A6J6UYC8</accession>
<dbReference type="Gene3D" id="3.90.1300.10">
    <property type="entry name" value="Amidase signature (AS) domain"/>
    <property type="match status" value="1"/>
</dbReference>
<dbReference type="PANTHER" id="PTHR11895:SF176">
    <property type="entry name" value="AMIDASE AMID-RELATED"/>
    <property type="match status" value="1"/>
</dbReference>
<evidence type="ECO:0000259" key="2">
    <source>
        <dbReference type="Pfam" id="PF01425"/>
    </source>
</evidence>
<reference evidence="3" key="1">
    <citation type="submission" date="2020-05" db="EMBL/GenBank/DDBJ databases">
        <authorList>
            <person name="Chiriac C."/>
            <person name="Salcher M."/>
            <person name="Ghai R."/>
            <person name="Kavagutti S V."/>
        </authorList>
    </citation>
    <scope>NUCLEOTIDE SEQUENCE</scope>
</reference>
<dbReference type="PROSITE" id="PS00571">
    <property type="entry name" value="AMIDASES"/>
    <property type="match status" value="1"/>
</dbReference>
<dbReference type="InterPro" id="IPR023631">
    <property type="entry name" value="Amidase_dom"/>
</dbReference>
<dbReference type="InterPro" id="IPR020556">
    <property type="entry name" value="Amidase_CS"/>
</dbReference>
<dbReference type="InterPro" id="IPR036928">
    <property type="entry name" value="AS_sf"/>
</dbReference>
<evidence type="ECO:0000256" key="1">
    <source>
        <dbReference type="SAM" id="MobiDB-lite"/>
    </source>
</evidence>
<evidence type="ECO:0000313" key="3">
    <source>
        <dbReference type="EMBL" id="CAB4763689.1"/>
    </source>
</evidence>
<feature type="domain" description="Amidase" evidence="2">
    <location>
        <begin position="24"/>
        <end position="441"/>
    </location>
</feature>
<dbReference type="InterPro" id="IPR000120">
    <property type="entry name" value="Amidase"/>
</dbReference>
<dbReference type="SUPFAM" id="SSF75304">
    <property type="entry name" value="Amidase signature (AS) enzymes"/>
    <property type="match status" value="1"/>
</dbReference>
<name>A0A6J6UYC8_9ZZZZ</name>
<dbReference type="Pfam" id="PF01425">
    <property type="entry name" value="Amidase"/>
    <property type="match status" value="1"/>
</dbReference>
<proteinExistence type="predicted"/>
<dbReference type="PANTHER" id="PTHR11895">
    <property type="entry name" value="TRANSAMIDASE"/>
    <property type="match status" value="1"/>
</dbReference>
<protein>
    <submittedName>
        <fullName evidence="3">Unannotated protein</fullName>
    </submittedName>
</protein>
<gene>
    <name evidence="3" type="ORF">UFOPK2754_02582</name>
</gene>
<dbReference type="GO" id="GO:0003824">
    <property type="term" value="F:catalytic activity"/>
    <property type="evidence" value="ECO:0007669"/>
    <property type="project" value="InterPro"/>
</dbReference>
<feature type="region of interest" description="Disordered" evidence="1">
    <location>
        <begin position="453"/>
        <end position="472"/>
    </location>
</feature>
<dbReference type="EMBL" id="CAEZYR010000122">
    <property type="protein sequence ID" value="CAB4763689.1"/>
    <property type="molecule type" value="Genomic_DNA"/>
</dbReference>